<name>W7E4K1_BIPV3</name>
<keyword evidence="1" id="KW-0238">DNA-binding</keyword>
<evidence type="ECO:0000259" key="2">
    <source>
        <dbReference type="PROSITE" id="PS51253"/>
    </source>
</evidence>
<dbReference type="Pfam" id="PF03221">
    <property type="entry name" value="HTH_Tnp_Tc5"/>
    <property type="match status" value="1"/>
</dbReference>
<dbReference type="RefSeq" id="XP_014550514.1">
    <property type="nucleotide sequence ID" value="XM_014695028.1"/>
</dbReference>
<dbReference type="GeneID" id="26252647"/>
<feature type="domain" description="HTH CENPB-type" evidence="2">
    <location>
        <begin position="1"/>
        <end position="52"/>
    </location>
</feature>
<gene>
    <name evidence="3" type="ORF">COCVIDRAFT_21062</name>
</gene>
<reference evidence="3 4" key="1">
    <citation type="journal article" date="2013" name="PLoS Genet.">
        <title>Comparative genome structure, secondary metabolite, and effector coding capacity across Cochliobolus pathogens.</title>
        <authorList>
            <person name="Condon B.J."/>
            <person name="Leng Y."/>
            <person name="Wu D."/>
            <person name="Bushley K.E."/>
            <person name="Ohm R.A."/>
            <person name="Otillar R."/>
            <person name="Martin J."/>
            <person name="Schackwitz W."/>
            <person name="Grimwood J."/>
            <person name="MohdZainudin N."/>
            <person name="Xue C."/>
            <person name="Wang R."/>
            <person name="Manning V.A."/>
            <person name="Dhillon B."/>
            <person name="Tu Z.J."/>
            <person name="Steffenson B.J."/>
            <person name="Salamov A."/>
            <person name="Sun H."/>
            <person name="Lowry S."/>
            <person name="LaButti K."/>
            <person name="Han J."/>
            <person name="Copeland A."/>
            <person name="Lindquist E."/>
            <person name="Barry K."/>
            <person name="Schmutz J."/>
            <person name="Baker S.E."/>
            <person name="Ciuffetti L.M."/>
            <person name="Grigoriev I.V."/>
            <person name="Zhong S."/>
            <person name="Turgeon B.G."/>
        </authorList>
    </citation>
    <scope>NUCLEOTIDE SEQUENCE [LARGE SCALE GENOMIC DNA]</scope>
    <source>
        <strain evidence="3 4">FI3</strain>
    </source>
</reference>
<accession>W7E4K1</accession>
<evidence type="ECO:0000313" key="4">
    <source>
        <dbReference type="Proteomes" id="UP000054337"/>
    </source>
</evidence>
<sequence length="149" mass="16645">MELIRHFKSLAKRGLPPTREATQNSASQIAKEEVGEGWVTRFLARNNNHVISQWTVGMDSNTPRNLAIITVVAEALYFLPAPLARSQGRVQTLDAYYAEARHPFPQPSRAIALVKSRESAPKLEEIMVKSEIRCGFDTGLDLAEPINME</sequence>
<evidence type="ECO:0000313" key="3">
    <source>
        <dbReference type="EMBL" id="EUN20940.1"/>
    </source>
</evidence>
<dbReference type="EMBL" id="KI968875">
    <property type="protein sequence ID" value="EUN20940.1"/>
    <property type="molecule type" value="Genomic_DNA"/>
</dbReference>
<keyword evidence="4" id="KW-1185">Reference proteome</keyword>
<proteinExistence type="predicted"/>
<organism evidence="3 4">
    <name type="scientific">Bipolaris victoriae (strain FI3)</name>
    <name type="common">Victoria blight of oats agent</name>
    <name type="synonym">Cochliobolus victoriae</name>
    <dbReference type="NCBI Taxonomy" id="930091"/>
    <lineage>
        <taxon>Eukaryota</taxon>
        <taxon>Fungi</taxon>
        <taxon>Dikarya</taxon>
        <taxon>Ascomycota</taxon>
        <taxon>Pezizomycotina</taxon>
        <taxon>Dothideomycetes</taxon>
        <taxon>Pleosporomycetidae</taxon>
        <taxon>Pleosporales</taxon>
        <taxon>Pleosporineae</taxon>
        <taxon>Pleosporaceae</taxon>
        <taxon>Bipolaris</taxon>
    </lineage>
</organism>
<dbReference type="AlphaFoldDB" id="W7E4K1"/>
<dbReference type="GO" id="GO:0003677">
    <property type="term" value="F:DNA binding"/>
    <property type="evidence" value="ECO:0007669"/>
    <property type="project" value="UniProtKB-KW"/>
</dbReference>
<dbReference type="Proteomes" id="UP000054337">
    <property type="component" value="Unassembled WGS sequence"/>
</dbReference>
<dbReference type="HOGENOM" id="CLU_1749318_0_0_1"/>
<dbReference type="InterPro" id="IPR006600">
    <property type="entry name" value="HTH_CenpB_DNA-bd_dom"/>
</dbReference>
<evidence type="ECO:0000256" key="1">
    <source>
        <dbReference type="ARBA" id="ARBA00023125"/>
    </source>
</evidence>
<protein>
    <recommendedName>
        <fullName evidence="2">HTH CENPB-type domain-containing protein</fullName>
    </recommendedName>
</protein>
<dbReference type="PROSITE" id="PS51253">
    <property type="entry name" value="HTH_CENPB"/>
    <property type="match status" value="1"/>
</dbReference>